<accession>A0A8J4UVC7</accession>
<keyword evidence="3" id="KW-1185">Reference proteome</keyword>
<dbReference type="OrthoDB" id="1062969at2759"/>
<evidence type="ECO:0000256" key="1">
    <source>
        <dbReference type="SAM" id="Phobius"/>
    </source>
</evidence>
<keyword evidence="1" id="KW-1133">Transmembrane helix</keyword>
<name>A0A8J4UVC7_9MYCE</name>
<dbReference type="EMBL" id="AJWJ01000949">
    <property type="protein sequence ID" value="KAF2068520.1"/>
    <property type="molecule type" value="Genomic_DNA"/>
</dbReference>
<keyword evidence="1" id="KW-0472">Membrane</keyword>
<comment type="caution">
    <text evidence="2">The sequence shown here is derived from an EMBL/GenBank/DDBJ whole genome shotgun (WGS) entry which is preliminary data.</text>
</comment>
<keyword evidence="1" id="KW-0812">Transmembrane</keyword>
<proteinExistence type="predicted"/>
<dbReference type="AlphaFoldDB" id="A0A8J4UVC7"/>
<dbReference type="Proteomes" id="UP000695562">
    <property type="component" value="Unassembled WGS sequence"/>
</dbReference>
<organism evidence="2 3">
    <name type="scientific">Polysphondylium violaceum</name>
    <dbReference type="NCBI Taxonomy" id="133409"/>
    <lineage>
        <taxon>Eukaryota</taxon>
        <taxon>Amoebozoa</taxon>
        <taxon>Evosea</taxon>
        <taxon>Eumycetozoa</taxon>
        <taxon>Dictyostelia</taxon>
        <taxon>Dictyosteliales</taxon>
        <taxon>Dictyosteliaceae</taxon>
        <taxon>Polysphondylium</taxon>
    </lineage>
</organism>
<evidence type="ECO:0000313" key="3">
    <source>
        <dbReference type="Proteomes" id="UP000695562"/>
    </source>
</evidence>
<evidence type="ECO:0000313" key="2">
    <source>
        <dbReference type="EMBL" id="KAF2068520.1"/>
    </source>
</evidence>
<reference evidence="2" key="1">
    <citation type="submission" date="2020-01" db="EMBL/GenBank/DDBJ databases">
        <title>Development of genomics and gene disruption for Polysphondylium violaceum indicates a role for the polyketide synthase stlB in stalk morphogenesis.</title>
        <authorList>
            <person name="Narita B."/>
            <person name="Kawabe Y."/>
            <person name="Kin K."/>
            <person name="Saito T."/>
            <person name="Gibbs R."/>
            <person name="Kuspa A."/>
            <person name="Muzny D."/>
            <person name="Queller D."/>
            <person name="Richards S."/>
            <person name="Strassman J."/>
            <person name="Sucgang R."/>
            <person name="Worley K."/>
            <person name="Schaap P."/>
        </authorList>
    </citation>
    <scope>NUCLEOTIDE SEQUENCE</scope>
    <source>
        <strain evidence="2">QSvi11</strain>
    </source>
</reference>
<feature type="transmembrane region" description="Helical" evidence="1">
    <location>
        <begin position="238"/>
        <end position="260"/>
    </location>
</feature>
<gene>
    <name evidence="2" type="ORF">CYY_010155</name>
</gene>
<sequence length="446" mass="49177">MSSAVPPTILNHPDHMPSILKGLQVLGTGTDEVKKLREFHASDKLAKKAAGDFTTYASSTPVQIVPVSAPIFMTTSAIKSAYVNGNFSYIKQLEATASADLNPVYDNIKRNGDAAWRKVSQDGQDYWMSWGPSGFVWTYTDPTSTKQVQATASGDPPKVLQYVQFGTYSQNAQICGIHTYNLTLPTMIVESVLALIISKCLSSFIAEGLDFLVSAFASELGAAALEVGLELTFVCPEFVLPLVATCIVFAIAFIGISYFWDWINRKYTIRLQIFNYDPNYEWRIFRQYMDNGVIPGHDNGLLDFNLPKTIPANSVQTPPGFGGITSLDSACYYGEVIWNNDNTIFEGVGFAFTAMRTQPYGVPGFQFGFLCPRFADNKLAINDGTMDSKTYYNNVKDNNKWVSNPMHGQITSVDSTVVNYSLDALSGASDNLYNILINIKPYNSSL</sequence>
<protein>
    <submittedName>
        <fullName evidence="2">Uncharacterized protein</fullName>
    </submittedName>
</protein>